<comment type="caution">
    <text evidence="2">The sequence shown here is derived from an EMBL/GenBank/DDBJ whole genome shotgun (WGS) entry which is preliminary data.</text>
</comment>
<dbReference type="AlphaFoldDB" id="A0A372NNY3"/>
<feature type="transmembrane region" description="Helical" evidence="1">
    <location>
        <begin position="36"/>
        <end position="60"/>
    </location>
</feature>
<keyword evidence="1" id="KW-0472">Membrane</keyword>
<feature type="transmembrane region" description="Helical" evidence="1">
    <location>
        <begin position="9"/>
        <end position="30"/>
    </location>
</feature>
<evidence type="ECO:0000256" key="1">
    <source>
        <dbReference type="SAM" id="Phobius"/>
    </source>
</evidence>
<protein>
    <submittedName>
        <fullName evidence="2">Uncharacterized protein</fullName>
    </submittedName>
</protein>
<proteinExistence type="predicted"/>
<dbReference type="Proteomes" id="UP000264217">
    <property type="component" value="Unassembled WGS sequence"/>
</dbReference>
<sequence>MGNRKVAKIILLFFALLQLVGCVVLLTRVLDLEFEFINELLAIVLLMAIIYYVVYLVVLILHIKRTIGLCRIVFLSLFCFLPVILVLWLYLLRVHINKPYENYPS</sequence>
<dbReference type="EMBL" id="QWDC01000004">
    <property type="protein sequence ID" value="RFZ90350.1"/>
    <property type="molecule type" value="Genomic_DNA"/>
</dbReference>
<gene>
    <name evidence="2" type="ORF">D0C36_21385</name>
</gene>
<evidence type="ECO:0000313" key="2">
    <source>
        <dbReference type="EMBL" id="RFZ90350.1"/>
    </source>
</evidence>
<accession>A0A372NNY3</accession>
<organism evidence="2 3">
    <name type="scientific">Mucilaginibacter conchicola</name>
    <dbReference type="NCBI Taxonomy" id="2303333"/>
    <lineage>
        <taxon>Bacteria</taxon>
        <taxon>Pseudomonadati</taxon>
        <taxon>Bacteroidota</taxon>
        <taxon>Sphingobacteriia</taxon>
        <taxon>Sphingobacteriales</taxon>
        <taxon>Sphingobacteriaceae</taxon>
        <taxon>Mucilaginibacter</taxon>
    </lineage>
</organism>
<keyword evidence="1" id="KW-0812">Transmembrane</keyword>
<name>A0A372NNY3_9SPHI</name>
<keyword evidence="3" id="KW-1185">Reference proteome</keyword>
<evidence type="ECO:0000313" key="3">
    <source>
        <dbReference type="Proteomes" id="UP000264217"/>
    </source>
</evidence>
<keyword evidence="1" id="KW-1133">Transmembrane helix</keyword>
<reference evidence="2 3" key="1">
    <citation type="submission" date="2018-08" db="EMBL/GenBank/DDBJ databases">
        <title>Mucilaginibacter sp. MYSH2.</title>
        <authorList>
            <person name="Seo T."/>
        </authorList>
    </citation>
    <scope>NUCLEOTIDE SEQUENCE [LARGE SCALE GENOMIC DNA]</scope>
    <source>
        <strain evidence="2 3">MYSH2</strain>
    </source>
</reference>
<feature type="transmembrane region" description="Helical" evidence="1">
    <location>
        <begin position="72"/>
        <end position="91"/>
    </location>
</feature>